<dbReference type="RefSeq" id="WP_207162260.1">
    <property type="nucleotide sequence ID" value="NZ_CP071382.1"/>
</dbReference>
<evidence type="ECO:0000313" key="1">
    <source>
        <dbReference type="EMBL" id="QSV44532.1"/>
    </source>
</evidence>
<sequence length="45" mass="4850">MEHLSVEIEEFPFVVGTVVFQVVSLGLDDQQELAFTASGHDAGSN</sequence>
<reference evidence="1 2" key="1">
    <citation type="submission" date="2021-03" db="EMBL/GenBank/DDBJ databases">
        <title>Geobacter metallireducens gen. nov. sp. nov., a microorganism capable of coupling the complete oxidation of organic compounds to the reduction of iron and other metals.</title>
        <authorList>
            <person name="Li Y."/>
        </authorList>
    </citation>
    <scope>NUCLEOTIDE SEQUENCE [LARGE SCALE GENOMIC DNA]</scope>
    <source>
        <strain evidence="1 2">Jerry-YX</strain>
    </source>
</reference>
<gene>
    <name evidence="1" type="ORF">JZM60_10150</name>
</gene>
<dbReference type="Proteomes" id="UP000663651">
    <property type="component" value="Chromosome"/>
</dbReference>
<accession>A0ABX7PZF8</accession>
<proteinExistence type="predicted"/>
<dbReference type="EMBL" id="CP071382">
    <property type="protein sequence ID" value="QSV44532.1"/>
    <property type="molecule type" value="Genomic_DNA"/>
</dbReference>
<evidence type="ECO:0000313" key="2">
    <source>
        <dbReference type="Proteomes" id="UP000663651"/>
    </source>
</evidence>
<protein>
    <submittedName>
        <fullName evidence="1">Uncharacterized protein</fullName>
    </submittedName>
</protein>
<organism evidence="1 2">
    <name type="scientific">Geobacter benzoatilyticus</name>
    <dbReference type="NCBI Taxonomy" id="2815309"/>
    <lineage>
        <taxon>Bacteria</taxon>
        <taxon>Pseudomonadati</taxon>
        <taxon>Thermodesulfobacteriota</taxon>
        <taxon>Desulfuromonadia</taxon>
        <taxon>Geobacterales</taxon>
        <taxon>Geobacteraceae</taxon>
        <taxon>Geobacter</taxon>
    </lineage>
</organism>
<name>A0ABX7PZF8_9BACT</name>
<keyword evidence="2" id="KW-1185">Reference proteome</keyword>